<dbReference type="RefSeq" id="WP_394316072.1">
    <property type="nucleotide sequence ID" value="NZ_JBHMQV010000001.1"/>
</dbReference>
<feature type="compositionally biased region" description="Acidic residues" evidence="1">
    <location>
        <begin position="38"/>
        <end position="49"/>
    </location>
</feature>
<accession>A0ABV6TCF5</accession>
<evidence type="ECO:0000313" key="3">
    <source>
        <dbReference type="Proteomes" id="UP001589887"/>
    </source>
</evidence>
<dbReference type="Proteomes" id="UP001589887">
    <property type="component" value="Unassembled WGS sequence"/>
</dbReference>
<evidence type="ECO:0008006" key="4">
    <source>
        <dbReference type="Google" id="ProtNLM"/>
    </source>
</evidence>
<feature type="region of interest" description="Disordered" evidence="1">
    <location>
        <begin position="1"/>
        <end position="69"/>
    </location>
</feature>
<gene>
    <name evidence="2" type="ORF">ACFH04_00265</name>
</gene>
<comment type="caution">
    <text evidence="2">The sequence shown here is derived from an EMBL/GenBank/DDBJ whole genome shotgun (WGS) entry which is preliminary data.</text>
</comment>
<feature type="compositionally biased region" description="Low complexity" evidence="1">
    <location>
        <begin position="1"/>
        <end position="15"/>
    </location>
</feature>
<organism evidence="2 3">
    <name type="scientific">Streptomyces noboritoensis</name>
    <dbReference type="NCBI Taxonomy" id="67337"/>
    <lineage>
        <taxon>Bacteria</taxon>
        <taxon>Bacillati</taxon>
        <taxon>Actinomycetota</taxon>
        <taxon>Actinomycetes</taxon>
        <taxon>Kitasatosporales</taxon>
        <taxon>Streptomycetaceae</taxon>
        <taxon>Streptomyces</taxon>
    </lineage>
</organism>
<evidence type="ECO:0000313" key="2">
    <source>
        <dbReference type="EMBL" id="MFC0842180.1"/>
    </source>
</evidence>
<sequence>MMAAASLAAGGIAQADDGPVGGTAQDTGGPIPSRPGNDEPDPVVDEEQLPEASVSDAHTEEAQESGFDTSDAIVMHWGMDAGGTEWKSEVMDASVTSNNDPANFAPSRDSLPAVAGQSAKSAGWVCSTWARPTVKSLGYLSSSSHEICSGNFLYHYTRGKFLRSSWSGPRSYTRWANSKFVYSPHTVNDTIWSIRCPGGGTYNYNLQVQTHLVDTRGDHGGPYEVGKYVRAACGT</sequence>
<reference evidence="2 3" key="1">
    <citation type="submission" date="2024-09" db="EMBL/GenBank/DDBJ databases">
        <authorList>
            <person name="Sun Q."/>
            <person name="Mori K."/>
        </authorList>
    </citation>
    <scope>NUCLEOTIDE SEQUENCE [LARGE SCALE GENOMIC DNA]</scope>
    <source>
        <strain evidence="2 3">JCM 4557</strain>
    </source>
</reference>
<keyword evidence="3" id="KW-1185">Reference proteome</keyword>
<protein>
    <recommendedName>
        <fullName evidence="4">Secreted protein</fullName>
    </recommendedName>
</protein>
<proteinExistence type="predicted"/>
<evidence type="ECO:0000256" key="1">
    <source>
        <dbReference type="SAM" id="MobiDB-lite"/>
    </source>
</evidence>
<dbReference type="EMBL" id="JBHMQV010000001">
    <property type="protein sequence ID" value="MFC0842180.1"/>
    <property type="molecule type" value="Genomic_DNA"/>
</dbReference>
<name>A0ABV6TCF5_9ACTN</name>